<comment type="caution">
    <text evidence="3">The sequence shown here is derived from an EMBL/GenBank/DDBJ whole genome shotgun (WGS) entry which is preliminary data.</text>
</comment>
<dbReference type="PANTHER" id="PTHR12901">
    <property type="entry name" value="SPERM PROTEIN HOMOLOG"/>
    <property type="match status" value="1"/>
</dbReference>
<comment type="similarity">
    <text evidence="1">Belongs to the ribosome association toxin RatA family.</text>
</comment>
<dbReference type="PANTHER" id="PTHR12901:SF10">
    <property type="entry name" value="COENZYME Q-BINDING PROTEIN COQ10, MITOCHONDRIAL"/>
    <property type="match status" value="1"/>
</dbReference>
<dbReference type="RefSeq" id="WP_131446251.1">
    <property type="nucleotide sequence ID" value="NZ_SJZB01000029.1"/>
</dbReference>
<proteinExistence type="inferred from homology"/>
<gene>
    <name evidence="3" type="ORF">EZJ19_07615</name>
</gene>
<dbReference type="AlphaFoldDB" id="A0A4R1BDK8"/>
<sequence length="145" mass="16712">MPQVVKSVLVPYTPAEMYDLVDDVEEYPKFLPWCAGTDLHVRDDETTEATLKIGYKSIRHEFTTVNSKRYPNEMLLRLKEGPFHHLDGAWHFRPLGDAACKIEFMLHYEFSSHLLEKALGAVFGHIVNSLVDAFVERAEKVYGER</sequence>
<evidence type="ECO:0000259" key="2">
    <source>
        <dbReference type="Pfam" id="PF03364"/>
    </source>
</evidence>
<dbReference type="InterPro" id="IPR044996">
    <property type="entry name" value="COQ10-like"/>
</dbReference>
<dbReference type="Proteomes" id="UP000295443">
    <property type="component" value="Unassembled WGS sequence"/>
</dbReference>
<name>A0A4R1BDK8_9PROT</name>
<evidence type="ECO:0000256" key="1">
    <source>
        <dbReference type="ARBA" id="ARBA00008918"/>
    </source>
</evidence>
<accession>A0A4R1BDK8</accession>
<dbReference type="SUPFAM" id="SSF55961">
    <property type="entry name" value="Bet v1-like"/>
    <property type="match status" value="1"/>
</dbReference>
<dbReference type="EMBL" id="SJZB01000029">
    <property type="protein sequence ID" value="TCJ15169.1"/>
    <property type="molecule type" value="Genomic_DNA"/>
</dbReference>
<dbReference type="Gene3D" id="3.30.530.20">
    <property type="match status" value="1"/>
</dbReference>
<dbReference type="CDD" id="cd07813">
    <property type="entry name" value="COQ10p_like"/>
    <property type="match status" value="1"/>
</dbReference>
<reference evidence="3 4" key="1">
    <citation type="submission" date="2019-03" db="EMBL/GenBank/DDBJ databases">
        <title>Genome sequence of Thiobacillaceae bacterium LSR1, a sulfur-oxidizing bacterium isolated from freshwater sediment.</title>
        <authorList>
            <person name="Li S."/>
        </authorList>
    </citation>
    <scope>NUCLEOTIDE SEQUENCE [LARGE SCALE GENOMIC DNA]</scope>
    <source>
        <strain evidence="3 4">LSR1</strain>
    </source>
</reference>
<dbReference type="Pfam" id="PF03364">
    <property type="entry name" value="Polyketide_cyc"/>
    <property type="match status" value="1"/>
</dbReference>
<dbReference type="InterPro" id="IPR023393">
    <property type="entry name" value="START-like_dom_sf"/>
</dbReference>
<protein>
    <submittedName>
        <fullName evidence="3">Type II toxin-antitoxin system RatA family toxin</fullName>
    </submittedName>
</protein>
<feature type="domain" description="Coenzyme Q-binding protein COQ10 START" evidence="2">
    <location>
        <begin position="10"/>
        <end position="134"/>
    </location>
</feature>
<evidence type="ECO:0000313" key="4">
    <source>
        <dbReference type="Proteomes" id="UP000295443"/>
    </source>
</evidence>
<evidence type="ECO:0000313" key="3">
    <source>
        <dbReference type="EMBL" id="TCJ15169.1"/>
    </source>
</evidence>
<organism evidence="3 4">
    <name type="scientific">Parasulfuritortus cantonensis</name>
    <dbReference type="NCBI Taxonomy" id="2528202"/>
    <lineage>
        <taxon>Bacteria</taxon>
        <taxon>Pseudomonadati</taxon>
        <taxon>Pseudomonadota</taxon>
        <taxon>Betaproteobacteria</taxon>
        <taxon>Nitrosomonadales</taxon>
        <taxon>Thiobacillaceae</taxon>
        <taxon>Parasulfuritortus</taxon>
    </lineage>
</organism>
<dbReference type="GO" id="GO:0045333">
    <property type="term" value="P:cellular respiration"/>
    <property type="evidence" value="ECO:0007669"/>
    <property type="project" value="InterPro"/>
</dbReference>
<dbReference type="OrthoDB" id="9804759at2"/>
<dbReference type="InterPro" id="IPR005031">
    <property type="entry name" value="COQ10_START"/>
</dbReference>
<keyword evidence="4" id="KW-1185">Reference proteome</keyword>
<dbReference type="GO" id="GO:0048039">
    <property type="term" value="F:ubiquinone binding"/>
    <property type="evidence" value="ECO:0007669"/>
    <property type="project" value="InterPro"/>
</dbReference>